<evidence type="ECO:0000313" key="2">
    <source>
        <dbReference type="Proteomes" id="UP000799640"/>
    </source>
</evidence>
<gene>
    <name evidence="1" type="ORF">EJ06DRAFT_529473</name>
</gene>
<reference evidence="1" key="1">
    <citation type="journal article" date="2020" name="Stud. Mycol.">
        <title>101 Dothideomycetes genomes: a test case for predicting lifestyles and emergence of pathogens.</title>
        <authorList>
            <person name="Haridas S."/>
            <person name="Albert R."/>
            <person name="Binder M."/>
            <person name="Bloem J."/>
            <person name="Labutti K."/>
            <person name="Salamov A."/>
            <person name="Andreopoulos B."/>
            <person name="Baker S."/>
            <person name="Barry K."/>
            <person name="Bills G."/>
            <person name="Bluhm B."/>
            <person name="Cannon C."/>
            <person name="Castanera R."/>
            <person name="Culley D."/>
            <person name="Daum C."/>
            <person name="Ezra D."/>
            <person name="Gonzalez J."/>
            <person name="Henrissat B."/>
            <person name="Kuo A."/>
            <person name="Liang C."/>
            <person name="Lipzen A."/>
            <person name="Lutzoni F."/>
            <person name="Magnuson J."/>
            <person name="Mondo S."/>
            <person name="Nolan M."/>
            <person name="Ohm R."/>
            <person name="Pangilinan J."/>
            <person name="Park H.-J."/>
            <person name="Ramirez L."/>
            <person name="Alfaro M."/>
            <person name="Sun H."/>
            <person name="Tritt A."/>
            <person name="Yoshinaga Y."/>
            <person name="Zwiers L.-H."/>
            <person name="Turgeon B."/>
            <person name="Goodwin S."/>
            <person name="Spatafora J."/>
            <person name="Crous P."/>
            <person name="Grigoriev I."/>
        </authorList>
    </citation>
    <scope>NUCLEOTIDE SEQUENCE</scope>
    <source>
        <strain evidence="1">CBS 262.69</strain>
    </source>
</reference>
<protein>
    <submittedName>
        <fullName evidence="1">Uncharacterized protein</fullName>
    </submittedName>
</protein>
<name>A0A6G1HZA5_9PEZI</name>
<dbReference type="GO" id="GO:0009976">
    <property type="term" value="F:tocopherol cyclase activity"/>
    <property type="evidence" value="ECO:0007669"/>
    <property type="project" value="InterPro"/>
</dbReference>
<dbReference type="Proteomes" id="UP000799640">
    <property type="component" value="Unassembled WGS sequence"/>
</dbReference>
<dbReference type="InterPro" id="IPR025893">
    <property type="entry name" value="Tocopherol_cyclase"/>
</dbReference>
<dbReference type="AlphaFoldDB" id="A0A6G1HZA5"/>
<accession>A0A6G1HZA5</accession>
<organism evidence="1 2">
    <name type="scientific">Trichodelitschia bisporula</name>
    <dbReference type="NCBI Taxonomy" id="703511"/>
    <lineage>
        <taxon>Eukaryota</taxon>
        <taxon>Fungi</taxon>
        <taxon>Dikarya</taxon>
        <taxon>Ascomycota</taxon>
        <taxon>Pezizomycotina</taxon>
        <taxon>Dothideomycetes</taxon>
        <taxon>Dothideomycetes incertae sedis</taxon>
        <taxon>Phaeotrichales</taxon>
        <taxon>Phaeotrichaceae</taxon>
        <taxon>Trichodelitschia</taxon>
    </lineage>
</organism>
<dbReference type="OrthoDB" id="5421239at2759"/>
<sequence>MQHYAPHLNATFEGYYSRFMLPSGASLALIVCSVPKAAQKPHMLSFTYVPSGSSNIFQRELWVESIERIPATGSNNAFRLLIPGIGYVACSADSTMEYSLDSAEFSLHATTKTRTPWSKHQKSPEGWLAHLPLPLHWHVHSVASECEFSLSIPSIAGLPEADTQGMAVVHQEKNWAQSFPDAHIWVQARKGFRGFCCAGGSILGMEAFLLPCNLGMVPIHVSKN</sequence>
<evidence type="ECO:0000313" key="1">
    <source>
        <dbReference type="EMBL" id="KAF2401342.1"/>
    </source>
</evidence>
<dbReference type="PANTHER" id="PTHR35309">
    <property type="match status" value="1"/>
</dbReference>
<keyword evidence="2" id="KW-1185">Reference proteome</keyword>
<dbReference type="PANTHER" id="PTHR35309:SF4">
    <property type="entry name" value="TOCOPHEROL CYCLASE"/>
    <property type="match status" value="1"/>
</dbReference>
<dbReference type="EMBL" id="ML996693">
    <property type="protein sequence ID" value="KAF2401342.1"/>
    <property type="molecule type" value="Genomic_DNA"/>
</dbReference>
<proteinExistence type="predicted"/>